<reference evidence="1 2" key="1">
    <citation type="submission" date="2015-09" db="EMBL/GenBank/DDBJ databases">
        <title>Host preference determinants of Valsa canker pathogens revealed by comparative genomics.</title>
        <authorList>
            <person name="Yin Z."/>
            <person name="Huang L."/>
        </authorList>
    </citation>
    <scope>NUCLEOTIDE SEQUENCE [LARGE SCALE GENOMIC DNA]</scope>
    <source>
        <strain evidence="1 2">SXYLt</strain>
    </source>
</reference>
<accession>A0A423VZ18</accession>
<dbReference type="InParanoid" id="A0A423VZ18"/>
<protein>
    <submittedName>
        <fullName evidence="1">Uncharacterized protein</fullName>
    </submittedName>
</protein>
<sequence length="92" mass="10302">MPHSCVITSHPVISGRLLKEAIPSAVRQCEKTFKFTLETPNSTSSSRLTSDSQMVEQWSPLTTWYAERLRIVEDNKILLSGANGNEDNYNSS</sequence>
<dbReference type="AlphaFoldDB" id="A0A423VZ18"/>
<name>A0A423VZ18_9PEZI</name>
<evidence type="ECO:0000313" key="2">
    <source>
        <dbReference type="Proteomes" id="UP000285146"/>
    </source>
</evidence>
<dbReference type="EMBL" id="LKEB01000068">
    <property type="protein sequence ID" value="ROV96341.1"/>
    <property type="molecule type" value="Genomic_DNA"/>
</dbReference>
<dbReference type="Proteomes" id="UP000285146">
    <property type="component" value="Unassembled WGS sequence"/>
</dbReference>
<comment type="caution">
    <text evidence="1">The sequence shown here is derived from an EMBL/GenBank/DDBJ whole genome shotgun (WGS) entry which is preliminary data.</text>
</comment>
<evidence type="ECO:0000313" key="1">
    <source>
        <dbReference type="EMBL" id="ROV96341.1"/>
    </source>
</evidence>
<proteinExistence type="predicted"/>
<gene>
    <name evidence="1" type="ORF">VPNG_09037</name>
</gene>
<keyword evidence="2" id="KW-1185">Reference proteome</keyword>
<organism evidence="1 2">
    <name type="scientific">Cytospora leucostoma</name>
    <dbReference type="NCBI Taxonomy" id="1230097"/>
    <lineage>
        <taxon>Eukaryota</taxon>
        <taxon>Fungi</taxon>
        <taxon>Dikarya</taxon>
        <taxon>Ascomycota</taxon>
        <taxon>Pezizomycotina</taxon>
        <taxon>Sordariomycetes</taxon>
        <taxon>Sordariomycetidae</taxon>
        <taxon>Diaporthales</taxon>
        <taxon>Cytosporaceae</taxon>
        <taxon>Cytospora</taxon>
    </lineage>
</organism>